<protein>
    <submittedName>
        <fullName evidence="1">Uncharacterized protein</fullName>
    </submittedName>
</protein>
<evidence type="ECO:0000313" key="2">
    <source>
        <dbReference type="Proteomes" id="UP001163321"/>
    </source>
</evidence>
<dbReference type="EMBL" id="CM047580">
    <property type="protein sequence ID" value="KAI9920645.1"/>
    <property type="molecule type" value="Genomic_DNA"/>
</dbReference>
<comment type="caution">
    <text evidence="1">The sequence shown here is derived from an EMBL/GenBank/DDBJ whole genome shotgun (WGS) entry which is preliminary data.</text>
</comment>
<sequence>MIMHLLKRYLAVPTLHLDQAEEKLEVAVDDQYRYFKTHLAQEKIKIHHRYSEEPLMQNISRSR</sequence>
<organism evidence="1 2">
    <name type="scientific">Peronosclerospora sorghi</name>
    <dbReference type="NCBI Taxonomy" id="230839"/>
    <lineage>
        <taxon>Eukaryota</taxon>
        <taxon>Sar</taxon>
        <taxon>Stramenopiles</taxon>
        <taxon>Oomycota</taxon>
        <taxon>Peronosporomycetes</taxon>
        <taxon>Peronosporales</taxon>
        <taxon>Peronosporaceae</taxon>
        <taxon>Peronosclerospora</taxon>
    </lineage>
</organism>
<gene>
    <name evidence="1" type="ORF">PsorP6_000987</name>
</gene>
<reference evidence="1 2" key="1">
    <citation type="journal article" date="2022" name="bioRxiv">
        <title>The genome of the oomycete Peronosclerospora sorghi, a cosmopolitan pathogen of maize and sorghum, is inflated with dispersed pseudogenes.</title>
        <authorList>
            <person name="Fletcher K."/>
            <person name="Martin F."/>
            <person name="Isakeit T."/>
            <person name="Cavanaugh K."/>
            <person name="Magill C."/>
            <person name="Michelmore R."/>
        </authorList>
    </citation>
    <scope>NUCLEOTIDE SEQUENCE [LARGE SCALE GENOMIC DNA]</scope>
    <source>
        <strain evidence="1">P6</strain>
    </source>
</reference>
<dbReference type="Proteomes" id="UP001163321">
    <property type="component" value="Chromosome 1"/>
</dbReference>
<proteinExistence type="predicted"/>
<accession>A0ACC0WRH1</accession>
<keyword evidence="2" id="KW-1185">Reference proteome</keyword>
<name>A0ACC0WRH1_9STRA</name>
<evidence type="ECO:0000313" key="1">
    <source>
        <dbReference type="EMBL" id="KAI9920645.1"/>
    </source>
</evidence>